<evidence type="ECO:0000256" key="1">
    <source>
        <dbReference type="ARBA" id="ARBA00006432"/>
    </source>
</evidence>
<dbReference type="Gene3D" id="3.30.300.30">
    <property type="match status" value="1"/>
</dbReference>
<dbReference type="AlphaFoldDB" id="A0A5C6XE54"/>
<comment type="similarity">
    <text evidence="1">Belongs to the ATP-dependent AMP-binding enzyme family.</text>
</comment>
<dbReference type="Gene3D" id="3.40.50.12780">
    <property type="entry name" value="N-terminal domain of ligase-like"/>
    <property type="match status" value="1"/>
</dbReference>
<evidence type="ECO:0000313" key="4">
    <source>
        <dbReference type="Proteomes" id="UP000321046"/>
    </source>
</evidence>
<dbReference type="PANTHER" id="PTHR22754:SF32">
    <property type="entry name" value="DISCO-INTERACTING PROTEIN 2"/>
    <property type="match status" value="1"/>
</dbReference>
<evidence type="ECO:0000259" key="2">
    <source>
        <dbReference type="Pfam" id="PF00501"/>
    </source>
</evidence>
<dbReference type="Pfam" id="PF00501">
    <property type="entry name" value="AMP-binding"/>
    <property type="match status" value="1"/>
</dbReference>
<reference evidence="3 4" key="1">
    <citation type="submission" date="2019-08" db="EMBL/GenBank/DDBJ databases">
        <title>Bradymonadales sp. TMQ2.</title>
        <authorList>
            <person name="Liang Q."/>
        </authorList>
    </citation>
    <scope>NUCLEOTIDE SEQUENCE [LARGE SCALE GENOMIC DNA]</scope>
    <source>
        <strain evidence="3 4">TMQ2</strain>
    </source>
</reference>
<dbReference type="GO" id="GO:0006633">
    <property type="term" value="P:fatty acid biosynthetic process"/>
    <property type="evidence" value="ECO:0007669"/>
    <property type="project" value="TreeGrafter"/>
</dbReference>
<sequence>MVCSHLEERAANLTRQGGLPLPPQTYAPRRFLPTTRAGVDSVGAFALKRGGWAGQARRLLTWMMSRAMAHDFYDDAQARTRAWPSLFGLLETRAQRSPARGIYMRDERGAQEFRTYSQLLAGARRVAHALKERGVAPTERVLVAQPTCFDALMSFFGVCALGAVPVPLPWPREIDAFKGLTNLMRWRRIARRYDARVLLCADLGVRAESGWPGVWPPHPLEHVLDPQRLLAGQPAHVDFEAYQPDPDEVAYIQSTSGTTGAPRGVMLTHAGLRTSLEAIGRRIEASSKDVQVSWLPLDNIMGLVGAVFFAMHWDIRLVLMPPERFLDQPEDWFWAIHDHRATLSLAPNFAYNYCVRRCQSSALEGLDLSTWRIAMNGSEPVRAQHMHRFRERFKAFGLQNWAQMPVYGMSEATLGIAFHPAGQAPRIDGINRRTLEWERRAEPLPEAGAPSPYERMHVVSVGRPLDPVELCVIDTQGNELPERCLGEVAIKGPTVMAGYVEATQRDASEVQPTRHHEGWLLTGDLGYLADGDLFFVSRRSDCIEAAQGERLIFPEEVELFVDSVDGVRSGSTAIFAAPDHGEEDRVVVAFEVQTGADAEELDHRINALLAAHLDVHPVRLMHLPPRSVPKTASGKVRRQLCARLYADNLLGRRRSGWPAPGALRASLRDLSEALSASGESASLRLKALFGGASSED</sequence>
<dbReference type="Proteomes" id="UP000321046">
    <property type="component" value="Unassembled WGS sequence"/>
</dbReference>
<name>A0A5C6XE54_9DELT</name>
<accession>A0A5C6XE54</accession>
<dbReference type="GO" id="GO:0016874">
    <property type="term" value="F:ligase activity"/>
    <property type="evidence" value="ECO:0007669"/>
    <property type="project" value="UniProtKB-KW"/>
</dbReference>
<dbReference type="PANTHER" id="PTHR22754">
    <property type="entry name" value="DISCO-INTERACTING PROTEIN 2 DIP2 -RELATED"/>
    <property type="match status" value="1"/>
</dbReference>
<gene>
    <name evidence="3" type="ORF">FRC96_03495</name>
</gene>
<protein>
    <submittedName>
        <fullName evidence="3">Fatty acyl-AMP ligase</fullName>
    </submittedName>
</protein>
<feature type="domain" description="AMP-dependent synthetase/ligase" evidence="2">
    <location>
        <begin position="91"/>
        <end position="499"/>
    </location>
</feature>
<keyword evidence="3" id="KW-0436">Ligase</keyword>
<dbReference type="OrthoDB" id="6297021at2"/>
<organism evidence="3 4">
    <name type="scientific">Lujinxingia vulgaris</name>
    <dbReference type="NCBI Taxonomy" id="2600176"/>
    <lineage>
        <taxon>Bacteria</taxon>
        <taxon>Deltaproteobacteria</taxon>
        <taxon>Bradymonadales</taxon>
        <taxon>Lujinxingiaceae</taxon>
        <taxon>Lujinxingia</taxon>
    </lineage>
</organism>
<proteinExistence type="inferred from homology"/>
<dbReference type="InterPro" id="IPR045851">
    <property type="entry name" value="AMP-bd_C_sf"/>
</dbReference>
<comment type="caution">
    <text evidence="3">The sequence shown here is derived from an EMBL/GenBank/DDBJ whole genome shotgun (WGS) entry which is preliminary data.</text>
</comment>
<dbReference type="GO" id="GO:0005886">
    <property type="term" value="C:plasma membrane"/>
    <property type="evidence" value="ECO:0007669"/>
    <property type="project" value="TreeGrafter"/>
</dbReference>
<dbReference type="InterPro" id="IPR000873">
    <property type="entry name" value="AMP-dep_synth/lig_dom"/>
</dbReference>
<dbReference type="EMBL" id="VOSL01000015">
    <property type="protein sequence ID" value="TXD41773.1"/>
    <property type="molecule type" value="Genomic_DNA"/>
</dbReference>
<dbReference type="SUPFAM" id="SSF56801">
    <property type="entry name" value="Acetyl-CoA synthetase-like"/>
    <property type="match status" value="1"/>
</dbReference>
<evidence type="ECO:0000313" key="3">
    <source>
        <dbReference type="EMBL" id="TXD41773.1"/>
    </source>
</evidence>
<dbReference type="InterPro" id="IPR042099">
    <property type="entry name" value="ANL_N_sf"/>
</dbReference>
<dbReference type="GO" id="GO:0070566">
    <property type="term" value="F:adenylyltransferase activity"/>
    <property type="evidence" value="ECO:0007669"/>
    <property type="project" value="TreeGrafter"/>
</dbReference>